<organism evidence="2 3">
    <name type="scientific">Camelina sativa</name>
    <name type="common">False flax</name>
    <name type="synonym">Myagrum sativum</name>
    <dbReference type="NCBI Taxonomy" id="90675"/>
    <lineage>
        <taxon>Eukaryota</taxon>
        <taxon>Viridiplantae</taxon>
        <taxon>Streptophyta</taxon>
        <taxon>Embryophyta</taxon>
        <taxon>Tracheophyta</taxon>
        <taxon>Spermatophyta</taxon>
        <taxon>Magnoliopsida</taxon>
        <taxon>eudicotyledons</taxon>
        <taxon>Gunneridae</taxon>
        <taxon>Pentapetalae</taxon>
        <taxon>rosids</taxon>
        <taxon>malvids</taxon>
        <taxon>Brassicales</taxon>
        <taxon>Brassicaceae</taxon>
        <taxon>Camelineae</taxon>
        <taxon>Camelina</taxon>
    </lineage>
</organism>
<dbReference type="InterPro" id="IPR005174">
    <property type="entry name" value="KIB1-4_b-propeller"/>
</dbReference>
<dbReference type="PANTHER" id="PTHR47123:SF25">
    <property type="entry name" value="F-BOX PROTEIN"/>
    <property type="match status" value="1"/>
</dbReference>
<feature type="domain" description="KIB1-4 beta-propeller" evidence="1">
    <location>
        <begin position="44"/>
        <end position="198"/>
    </location>
</feature>
<sequence>MSEIQESFALQKRAFIRVVLVTFNKGEGHLNRIFGLSQYGEIKQWDRNKWRVLRKMADHKFADIIVHKGLMYALDTQGIVWWINSRLEICMYGPPVDDNITYSEPGDKSFVECCGELYIVDRICNRQAGVYFPNAETVGFKVYKFDEELGQMMEVKSLGDKAFVLATDTGFSVLAHEYYGCLQNSIYFKDGEKELNVFKLDNGIGSSITTMSQFSQSCFQMFFPSFL</sequence>
<dbReference type="Pfam" id="PF03478">
    <property type="entry name" value="Beta-prop_KIB1-4"/>
    <property type="match status" value="1"/>
</dbReference>
<evidence type="ECO:0000259" key="1">
    <source>
        <dbReference type="Pfam" id="PF03478"/>
    </source>
</evidence>
<dbReference type="RefSeq" id="XP_010474110.1">
    <property type="nucleotide sequence ID" value="XM_010475808.1"/>
</dbReference>
<gene>
    <name evidence="3" type="primary">LOC104753576</name>
</gene>
<dbReference type="GeneID" id="104753576"/>
<dbReference type="PANTHER" id="PTHR47123">
    <property type="entry name" value="F-BOX PROTEIN SKIP23"/>
    <property type="match status" value="1"/>
</dbReference>
<name>A0ABM0WPC9_CAMSA</name>
<dbReference type="InterPro" id="IPR051304">
    <property type="entry name" value="SCF_F-box_domain"/>
</dbReference>
<protein>
    <submittedName>
        <fullName evidence="3">F-box protein At1g65770</fullName>
    </submittedName>
</protein>
<dbReference type="Proteomes" id="UP000694864">
    <property type="component" value="Chromosome 16"/>
</dbReference>
<evidence type="ECO:0000313" key="2">
    <source>
        <dbReference type="Proteomes" id="UP000694864"/>
    </source>
</evidence>
<proteinExistence type="predicted"/>
<reference evidence="3" key="2">
    <citation type="submission" date="2025-08" db="UniProtKB">
        <authorList>
            <consortium name="RefSeq"/>
        </authorList>
    </citation>
    <scope>IDENTIFICATION</scope>
    <source>
        <tissue evidence="3">Leaf</tissue>
    </source>
</reference>
<evidence type="ECO:0000313" key="3">
    <source>
        <dbReference type="RefSeq" id="XP_010474110.1"/>
    </source>
</evidence>
<reference evidence="2" key="1">
    <citation type="journal article" date="2014" name="Nat. Commun.">
        <title>The emerging biofuel crop Camelina sativa retains a highly undifferentiated hexaploid genome structure.</title>
        <authorList>
            <person name="Kagale S."/>
            <person name="Koh C."/>
            <person name="Nixon J."/>
            <person name="Bollina V."/>
            <person name="Clarke W.E."/>
            <person name="Tuteja R."/>
            <person name="Spillane C."/>
            <person name="Robinson S.J."/>
            <person name="Links M.G."/>
            <person name="Clarke C."/>
            <person name="Higgins E.E."/>
            <person name="Huebert T."/>
            <person name="Sharpe A.G."/>
            <person name="Parkin I.A."/>
        </authorList>
    </citation>
    <scope>NUCLEOTIDE SEQUENCE [LARGE SCALE GENOMIC DNA]</scope>
    <source>
        <strain evidence="2">cv. DH55</strain>
    </source>
</reference>
<keyword evidence="2" id="KW-1185">Reference proteome</keyword>
<accession>A0ABM0WPC9</accession>